<name>A0A0D2FEK3_9EURO</name>
<evidence type="ECO:0000313" key="2">
    <source>
        <dbReference type="Proteomes" id="UP000054266"/>
    </source>
</evidence>
<gene>
    <name evidence="1" type="ORF">PV04_07581</name>
</gene>
<keyword evidence="2" id="KW-1185">Reference proteome</keyword>
<proteinExistence type="predicted"/>
<dbReference type="AlphaFoldDB" id="A0A0D2FEK3"/>
<evidence type="ECO:0000313" key="1">
    <source>
        <dbReference type="EMBL" id="KIW65310.1"/>
    </source>
</evidence>
<dbReference type="STRING" id="5601.A0A0D2FEK3"/>
<accession>A0A0D2FEK3</accession>
<sequence>MSRTASVGIINSPLTLPCGLTSQYFSEVSLASTCAEPPNFEPPVAKSVASTVPGPTFAMACFSLARWKEWARIAQIGGTPCVVKISHPGRTSIVGAGIGPVHIAPLCPSRVPPRVGDTWLDKVVVVKLLATPKAIDLFWSQNT</sequence>
<dbReference type="Proteomes" id="UP000054266">
    <property type="component" value="Unassembled WGS sequence"/>
</dbReference>
<reference evidence="1 2" key="1">
    <citation type="submission" date="2015-01" db="EMBL/GenBank/DDBJ databases">
        <title>The Genome Sequence of Capronia semiimmersa CBS27337.</title>
        <authorList>
            <consortium name="The Broad Institute Genomics Platform"/>
            <person name="Cuomo C."/>
            <person name="de Hoog S."/>
            <person name="Gorbushina A."/>
            <person name="Stielow B."/>
            <person name="Teixiera M."/>
            <person name="Abouelleil A."/>
            <person name="Chapman S.B."/>
            <person name="Priest M."/>
            <person name="Young S.K."/>
            <person name="Wortman J."/>
            <person name="Nusbaum C."/>
            <person name="Birren B."/>
        </authorList>
    </citation>
    <scope>NUCLEOTIDE SEQUENCE [LARGE SCALE GENOMIC DNA]</scope>
    <source>
        <strain evidence="1 2">CBS 27337</strain>
    </source>
</reference>
<dbReference type="EMBL" id="KN846960">
    <property type="protein sequence ID" value="KIW65310.1"/>
    <property type="molecule type" value="Genomic_DNA"/>
</dbReference>
<dbReference type="HOGENOM" id="CLU_1805936_0_0_1"/>
<organism evidence="1 2">
    <name type="scientific">Phialophora macrospora</name>
    <dbReference type="NCBI Taxonomy" id="1851006"/>
    <lineage>
        <taxon>Eukaryota</taxon>
        <taxon>Fungi</taxon>
        <taxon>Dikarya</taxon>
        <taxon>Ascomycota</taxon>
        <taxon>Pezizomycotina</taxon>
        <taxon>Eurotiomycetes</taxon>
        <taxon>Chaetothyriomycetidae</taxon>
        <taxon>Chaetothyriales</taxon>
        <taxon>Herpotrichiellaceae</taxon>
        <taxon>Phialophora</taxon>
    </lineage>
</organism>
<protein>
    <submittedName>
        <fullName evidence="1">Uncharacterized protein</fullName>
    </submittedName>
</protein>